<dbReference type="EMBL" id="NRRL01000004">
    <property type="protein sequence ID" value="MBK1667101.1"/>
    <property type="molecule type" value="Genomic_DNA"/>
</dbReference>
<dbReference type="InterPro" id="IPR036258">
    <property type="entry name" value="Apyrase_sf"/>
</dbReference>
<dbReference type="PANTHER" id="PTHR13023:SF3">
    <property type="entry name" value="SOLUBLE CALCIUM-ACTIVATED NUCLEOTIDASE 1"/>
    <property type="match status" value="1"/>
</dbReference>
<comment type="similarity">
    <text evidence="5">Belongs to the apyrase family.</text>
</comment>
<comment type="caution">
    <text evidence="6">The sequence shown here is derived from an EMBL/GenBank/DDBJ whole genome shotgun (WGS) entry which is preliminary data.</text>
</comment>
<protein>
    <recommendedName>
        <fullName evidence="8">Soluble calcium-activated nucleotidase 1</fullName>
    </recommendedName>
</protein>
<reference evidence="6 7" key="1">
    <citation type="journal article" date="2020" name="Microorganisms">
        <title>Osmotic Adaptation and Compatible Solute Biosynthesis of Phototrophic Bacteria as Revealed from Genome Analyses.</title>
        <authorList>
            <person name="Imhoff J.F."/>
            <person name="Rahn T."/>
            <person name="Kunzel S."/>
            <person name="Keller A."/>
            <person name="Neulinger S.C."/>
        </authorList>
    </citation>
    <scope>NUCLEOTIDE SEQUENCE [LARGE SCALE GENOMIC DNA]</scope>
    <source>
        <strain evidence="6 7">DSM 9895</strain>
    </source>
</reference>
<organism evidence="6 7">
    <name type="scientific">Rhodovibrio sodomensis</name>
    <dbReference type="NCBI Taxonomy" id="1088"/>
    <lineage>
        <taxon>Bacteria</taxon>
        <taxon>Pseudomonadati</taxon>
        <taxon>Pseudomonadota</taxon>
        <taxon>Alphaproteobacteria</taxon>
        <taxon>Rhodospirillales</taxon>
        <taxon>Rhodovibrionaceae</taxon>
        <taxon>Rhodovibrio</taxon>
    </lineage>
</organism>
<keyword evidence="3" id="KW-0378">Hydrolase</keyword>
<proteinExistence type="inferred from homology"/>
<comment type="cofactor">
    <cofactor evidence="1">
        <name>Ca(2+)</name>
        <dbReference type="ChEBI" id="CHEBI:29108"/>
    </cofactor>
</comment>
<keyword evidence="4" id="KW-0106">Calcium</keyword>
<evidence type="ECO:0000256" key="3">
    <source>
        <dbReference type="ARBA" id="ARBA00022801"/>
    </source>
</evidence>
<keyword evidence="7" id="KW-1185">Reference proteome</keyword>
<dbReference type="SUPFAM" id="SSF101887">
    <property type="entry name" value="Apyrase"/>
    <property type="match status" value="1"/>
</dbReference>
<name>A0ABS1DB08_9PROT</name>
<evidence type="ECO:0000256" key="1">
    <source>
        <dbReference type="ARBA" id="ARBA00001913"/>
    </source>
</evidence>
<evidence type="ECO:0000313" key="7">
    <source>
        <dbReference type="Proteomes" id="UP001296873"/>
    </source>
</evidence>
<dbReference type="Gene3D" id="2.120.10.100">
    <property type="entry name" value="Apyrase"/>
    <property type="match status" value="1"/>
</dbReference>
<dbReference type="Proteomes" id="UP001296873">
    <property type="component" value="Unassembled WGS sequence"/>
</dbReference>
<evidence type="ECO:0000256" key="4">
    <source>
        <dbReference type="ARBA" id="ARBA00022837"/>
    </source>
</evidence>
<evidence type="ECO:0000256" key="2">
    <source>
        <dbReference type="ARBA" id="ARBA00022723"/>
    </source>
</evidence>
<evidence type="ECO:0008006" key="8">
    <source>
        <dbReference type="Google" id="ProtNLM"/>
    </source>
</evidence>
<evidence type="ECO:0000313" key="6">
    <source>
        <dbReference type="EMBL" id="MBK1667101.1"/>
    </source>
</evidence>
<keyword evidence="2" id="KW-0479">Metal-binding</keyword>
<gene>
    <name evidence="6" type="ORF">CKO28_03450</name>
</gene>
<dbReference type="Pfam" id="PF06079">
    <property type="entry name" value="Apyrase"/>
    <property type="match status" value="1"/>
</dbReference>
<dbReference type="RefSeq" id="WP_200339161.1">
    <property type="nucleotide sequence ID" value="NZ_NRRL01000004.1"/>
</dbReference>
<dbReference type="PANTHER" id="PTHR13023">
    <property type="entry name" value="APYRASE"/>
    <property type="match status" value="1"/>
</dbReference>
<evidence type="ECO:0000256" key="5">
    <source>
        <dbReference type="ARBA" id="ARBA00025738"/>
    </source>
</evidence>
<dbReference type="InterPro" id="IPR009283">
    <property type="entry name" value="Apyrase"/>
</dbReference>
<sequence length="328" mass="36762">MSLARQRLDRYDAETQTYTLAIVTDEDQDALTTLEDGQQAWQSRLRYDRAHRRVDTDGSVSYSFEDLSSEPGGENQLISTIAEAGRGAEFSELVMFGKRLVAFDDRTGLVCEVREGYELIPRTILITGPGDTVFKGFKAEWATLYGDELIVGSHGKVGAQPDGSLATGHEEWVKRIQPNSYQVVSQDWSHAYRAMRDALGVDPARGYVIHEAAEWHPSYQRWVFFPRKISFEPFDEKRDESTCGGNKMLVATADFDDVQVVDVGSPTPERGVSSLKIVPGHPDEFIATKSVEIGDRTETYLFAFDWRGNLLSPETKIGDYKCEGVEIL</sequence>
<accession>A0ABS1DB08</accession>